<keyword evidence="1" id="KW-0808">Transferase</keyword>
<dbReference type="Proteomes" id="UP000232003">
    <property type="component" value="Chromosome"/>
</dbReference>
<dbReference type="KEGG" id="nfl:COO91_07775"/>
<dbReference type="EMBL" id="CP024785">
    <property type="protein sequence ID" value="AUB41713.1"/>
    <property type="molecule type" value="Genomic_DNA"/>
</dbReference>
<evidence type="ECO:0000313" key="2">
    <source>
        <dbReference type="Proteomes" id="UP000232003"/>
    </source>
</evidence>
<accession>A0A2K8T271</accession>
<dbReference type="Gene3D" id="1.20.1050.10">
    <property type="match status" value="1"/>
</dbReference>
<dbReference type="SUPFAM" id="SSF47616">
    <property type="entry name" value="GST C-terminal domain-like"/>
    <property type="match status" value="1"/>
</dbReference>
<keyword evidence="2" id="KW-1185">Reference proteome</keyword>
<organism evidence="1 2">
    <name type="scientific">Nostoc flagelliforme CCNUN1</name>
    <dbReference type="NCBI Taxonomy" id="2038116"/>
    <lineage>
        <taxon>Bacteria</taxon>
        <taxon>Bacillati</taxon>
        <taxon>Cyanobacteriota</taxon>
        <taxon>Cyanophyceae</taxon>
        <taxon>Nostocales</taxon>
        <taxon>Nostocaceae</taxon>
        <taxon>Nostoc</taxon>
    </lineage>
</organism>
<sequence length="38" mass="4496">MPEEPEFLGLTLDNYPNLKRWVEIVQQRPSVQRGMQVP</sequence>
<dbReference type="AlphaFoldDB" id="A0A2K8T271"/>
<dbReference type="GO" id="GO:0016740">
    <property type="term" value="F:transferase activity"/>
    <property type="evidence" value="ECO:0007669"/>
    <property type="project" value="UniProtKB-KW"/>
</dbReference>
<dbReference type="InterPro" id="IPR036282">
    <property type="entry name" value="Glutathione-S-Trfase_C_sf"/>
</dbReference>
<reference evidence="1 2" key="1">
    <citation type="submission" date="2017-11" db="EMBL/GenBank/DDBJ databases">
        <title>Complete genome of a free-living desiccation-tolerant cyanobacterium and its photosynthetic adaptation to extreme terrestrial habitat.</title>
        <authorList>
            <person name="Shang J."/>
        </authorList>
    </citation>
    <scope>NUCLEOTIDE SEQUENCE [LARGE SCALE GENOMIC DNA]</scope>
    <source>
        <strain evidence="1 2">CCNUN1</strain>
    </source>
</reference>
<protein>
    <submittedName>
        <fullName evidence="1">Glutathione S-transferase</fullName>
    </submittedName>
</protein>
<proteinExistence type="predicted"/>
<gene>
    <name evidence="1" type="ORF">COO91_07775</name>
</gene>
<name>A0A2K8T271_9NOSO</name>
<evidence type="ECO:0000313" key="1">
    <source>
        <dbReference type="EMBL" id="AUB41713.1"/>
    </source>
</evidence>